<evidence type="ECO:0000256" key="2">
    <source>
        <dbReference type="ARBA" id="ARBA00022679"/>
    </source>
</evidence>
<keyword evidence="7" id="KW-1185">Reference proteome</keyword>
<dbReference type="SUPFAM" id="SSF46785">
    <property type="entry name" value="Winged helix' DNA-binding domain"/>
    <property type="match status" value="1"/>
</dbReference>
<dbReference type="AlphaFoldDB" id="A0A143BQ79"/>
<evidence type="ECO:0000259" key="4">
    <source>
        <dbReference type="Pfam" id="PF00891"/>
    </source>
</evidence>
<organism evidence="6 7">
    <name type="scientific">Gemmatimonas phototrophica</name>
    <dbReference type="NCBI Taxonomy" id="1379270"/>
    <lineage>
        <taxon>Bacteria</taxon>
        <taxon>Pseudomonadati</taxon>
        <taxon>Gemmatimonadota</taxon>
        <taxon>Gemmatimonadia</taxon>
        <taxon>Gemmatimonadales</taxon>
        <taxon>Gemmatimonadaceae</taxon>
        <taxon>Gemmatimonas</taxon>
    </lineage>
</organism>
<dbReference type="GO" id="GO:0046983">
    <property type="term" value="F:protein dimerization activity"/>
    <property type="evidence" value="ECO:0007669"/>
    <property type="project" value="InterPro"/>
</dbReference>
<dbReference type="Gene3D" id="1.10.10.10">
    <property type="entry name" value="Winged helix-like DNA-binding domain superfamily/Winged helix DNA-binding domain"/>
    <property type="match status" value="1"/>
</dbReference>
<reference evidence="6 7" key="1">
    <citation type="journal article" date="2014" name="Proc. Natl. Acad. Sci. U.S.A.">
        <title>Functional type 2 photosynthetic reaction centers found in the rare bacterial phylum Gemmatimonadetes.</title>
        <authorList>
            <person name="Zeng Y."/>
            <person name="Feng F."/>
            <person name="Medova H."/>
            <person name="Dean J."/>
            <person name="Koblizek M."/>
        </authorList>
    </citation>
    <scope>NUCLEOTIDE SEQUENCE [LARGE SCALE GENOMIC DNA]</scope>
    <source>
        <strain evidence="6 7">AP64</strain>
    </source>
</reference>
<dbReference type="EMBL" id="CP011454">
    <property type="protein sequence ID" value="AMW06621.1"/>
    <property type="molecule type" value="Genomic_DNA"/>
</dbReference>
<dbReference type="InterPro" id="IPR036388">
    <property type="entry name" value="WH-like_DNA-bd_sf"/>
</dbReference>
<dbReference type="InterPro" id="IPR016461">
    <property type="entry name" value="COMT-like"/>
</dbReference>
<sequence>MVAASDTPAPSWFERIRDRWNALVATDEFQRWSAKFPLTRPITMYRSRKLFDIVSGFVYTQTLLACVELDLFEYLAAGARTREEIAQHGGLSIASTERLLNAAVSLRLLLKRRHGRFALGPLGAPLVKNTGVLALIRHHRMAYHDLADPVSLLRQGSDYGTELSRYWSYADAPRPQAIDETRVAAYSEIMAATLPPVAHDVLDAYDLSKHDCLLDVGGGEGVFLSLVGARHRTLQLQLFDLPAVAARARGRLEQSGMGDRSTCHGGNFHADSLPTGADVISLVRVLLDHDDDSVLRLLQRVRAALPRGGVLLIAEALAGAKGAETVGDAYFSFYLMAMGKGRARRASELHQMLQTAGFRRSRELPTRFPIQTGLIVAEV</sequence>
<dbReference type="InterPro" id="IPR036390">
    <property type="entry name" value="WH_DNA-bd_sf"/>
</dbReference>
<dbReference type="Gene3D" id="1.10.287.1350">
    <property type="match status" value="1"/>
</dbReference>
<name>A0A143BQ79_9BACT</name>
<accession>A0A143BQ79</accession>
<dbReference type="InterPro" id="IPR029063">
    <property type="entry name" value="SAM-dependent_MTases_sf"/>
</dbReference>
<keyword evidence="1" id="KW-0489">Methyltransferase</keyword>
<dbReference type="GO" id="GO:0008171">
    <property type="term" value="F:O-methyltransferase activity"/>
    <property type="evidence" value="ECO:0007669"/>
    <property type="project" value="InterPro"/>
</dbReference>
<dbReference type="PROSITE" id="PS51683">
    <property type="entry name" value="SAM_OMT_II"/>
    <property type="match status" value="1"/>
</dbReference>
<dbReference type="SUPFAM" id="SSF53335">
    <property type="entry name" value="S-adenosyl-L-methionine-dependent methyltransferases"/>
    <property type="match status" value="1"/>
</dbReference>
<feature type="domain" description="O-methyltransferase dimerisation" evidence="5">
    <location>
        <begin position="52"/>
        <end position="128"/>
    </location>
</feature>
<evidence type="ECO:0000256" key="1">
    <source>
        <dbReference type="ARBA" id="ARBA00022603"/>
    </source>
</evidence>
<reference evidence="6 7" key="2">
    <citation type="journal article" date="2016" name="Environ. Microbiol. Rep.">
        <title>Metagenomic evidence for the presence of phototrophic Gemmatimonadetes bacteria in diverse environments.</title>
        <authorList>
            <person name="Zeng Y."/>
            <person name="Baumbach J."/>
            <person name="Barbosa E.G."/>
            <person name="Azevedo V."/>
            <person name="Zhang C."/>
            <person name="Koblizek M."/>
        </authorList>
    </citation>
    <scope>NUCLEOTIDE SEQUENCE [LARGE SCALE GENOMIC DNA]</scope>
    <source>
        <strain evidence="6 7">AP64</strain>
    </source>
</reference>
<dbReference type="Gene3D" id="3.40.50.150">
    <property type="entry name" value="Vaccinia Virus protein VP39"/>
    <property type="match status" value="1"/>
</dbReference>
<proteinExistence type="predicted"/>
<dbReference type="Pfam" id="PF08100">
    <property type="entry name" value="Dimerisation"/>
    <property type="match status" value="1"/>
</dbReference>
<dbReference type="PANTHER" id="PTHR43712:SF2">
    <property type="entry name" value="O-METHYLTRANSFERASE CICE"/>
    <property type="match status" value="1"/>
</dbReference>
<dbReference type="GO" id="GO:0032259">
    <property type="term" value="P:methylation"/>
    <property type="evidence" value="ECO:0007669"/>
    <property type="project" value="UniProtKB-KW"/>
</dbReference>
<evidence type="ECO:0000259" key="5">
    <source>
        <dbReference type="Pfam" id="PF08100"/>
    </source>
</evidence>
<feature type="domain" description="O-methyltransferase C-terminal" evidence="4">
    <location>
        <begin position="176"/>
        <end position="359"/>
    </location>
</feature>
<dbReference type="InterPro" id="IPR001077">
    <property type="entry name" value="COMT_C"/>
</dbReference>
<protein>
    <recommendedName>
        <fullName evidence="8">Methyltransferase</fullName>
    </recommendedName>
</protein>
<keyword evidence="3" id="KW-0949">S-adenosyl-L-methionine</keyword>
<gene>
    <name evidence="6" type="ORF">GEMMAAP_06530</name>
</gene>
<keyword evidence="2" id="KW-0808">Transferase</keyword>
<dbReference type="eggNOG" id="COG2813">
    <property type="taxonomic scope" value="Bacteria"/>
</dbReference>
<dbReference type="Pfam" id="PF00891">
    <property type="entry name" value="Methyltransf_2"/>
    <property type="match status" value="1"/>
</dbReference>
<evidence type="ECO:0000313" key="6">
    <source>
        <dbReference type="EMBL" id="AMW06621.1"/>
    </source>
</evidence>
<dbReference type="PANTHER" id="PTHR43712">
    <property type="entry name" value="PUTATIVE (AFU_ORTHOLOGUE AFUA_4G14580)-RELATED"/>
    <property type="match status" value="1"/>
</dbReference>
<evidence type="ECO:0008006" key="8">
    <source>
        <dbReference type="Google" id="ProtNLM"/>
    </source>
</evidence>
<dbReference type="InterPro" id="IPR012967">
    <property type="entry name" value="COMT_dimerisation"/>
</dbReference>
<evidence type="ECO:0000256" key="3">
    <source>
        <dbReference type="ARBA" id="ARBA00022691"/>
    </source>
</evidence>
<dbReference type="STRING" id="1379270.GEMMAAP_06530"/>
<dbReference type="Proteomes" id="UP000076404">
    <property type="component" value="Chromosome"/>
</dbReference>
<evidence type="ECO:0000313" key="7">
    <source>
        <dbReference type="Proteomes" id="UP000076404"/>
    </source>
</evidence>
<dbReference type="KEGG" id="gph:GEMMAAP_06530"/>